<proteinExistence type="predicted"/>
<organism evidence="1 2">
    <name type="scientific">Pseudomonas prosekii</name>
    <dbReference type="NCBI Taxonomy" id="1148509"/>
    <lineage>
        <taxon>Bacteria</taxon>
        <taxon>Pseudomonadati</taxon>
        <taxon>Pseudomonadota</taxon>
        <taxon>Gammaproteobacteria</taxon>
        <taxon>Pseudomonadales</taxon>
        <taxon>Pseudomonadaceae</taxon>
        <taxon>Pseudomonas</taxon>
    </lineage>
</organism>
<gene>
    <name evidence="1" type="ORF">SAMN05216222_2270</name>
</gene>
<dbReference type="RefSeq" id="WP_157720157.1">
    <property type="nucleotide sequence ID" value="NZ_LT629762.1"/>
</dbReference>
<evidence type="ECO:0000313" key="2">
    <source>
        <dbReference type="Proteomes" id="UP000198481"/>
    </source>
</evidence>
<accession>A0A1H1V1N8</accession>
<dbReference type="AlphaFoldDB" id="A0A1H1V1N8"/>
<name>A0A1H1V1N8_9PSED</name>
<protein>
    <submittedName>
        <fullName evidence="1">Uncharacterized protein</fullName>
    </submittedName>
</protein>
<sequence length="120" mass="13508">MNVTQKPAIQIAQVHRNLESLATVATPATALWGVAYSRCHPVKKVATTGNTHLIFNIRDPHSPFIWLSLLPVKNWWQQFGSIGNAWRPRLTGLLPLLPLLPVFLKSQEHWINSDQAEVTP</sequence>
<dbReference type="Proteomes" id="UP000198481">
    <property type="component" value="Chromosome I"/>
</dbReference>
<evidence type="ECO:0000313" key="1">
    <source>
        <dbReference type="EMBL" id="SDS78520.1"/>
    </source>
</evidence>
<dbReference type="STRING" id="1148509.SAMN05216222_2270"/>
<dbReference type="EMBL" id="LT629762">
    <property type="protein sequence ID" value="SDS78520.1"/>
    <property type="molecule type" value="Genomic_DNA"/>
</dbReference>
<reference evidence="1 2" key="1">
    <citation type="submission" date="2016-10" db="EMBL/GenBank/DDBJ databases">
        <authorList>
            <person name="de Groot N.N."/>
        </authorList>
    </citation>
    <scope>NUCLEOTIDE SEQUENCE [LARGE SCALE GENOMIC DNA]</scope>
    <source>
        <strain evidence="1 2">LMG 26867</strain>
    </source>
</reference>